<reference evidence="6 8" key="2">
    <citation type="submission" date="2015-09" db="EMBL/GenBank/DDBJ databases">
        <authorList>
            <person name="Rodrigo-Torres L."/>
            <person name="Arahal D.R."/>
        </authorList>
    </citation>
    <scope>NUCLEOTIDE SEQUENCE [LARGE SCALE GENOMIC DNA]</scope>
    <source>
        <strain evidence="6 8">CECT 5118</strain>
    </source>
</reference>
<dbReference type="Proteomes" id="UP000051887">
    <property type="component" value="Unassembled WGS sequence"/>
</dbReference>
<dbReference type="RefSeq" id="WP_058244264.1">
    <property type="nucleotide sequence ID" value="NZ_CYSB01000040.1"/>
</dbReference>
<dbReference type="Gene3D" id="3.60.21.10">
    <property type="match status" value="1"/>
</dbReference>
<protein>
    <submittedName>
        <fullName evidence="7">3',5'-cyclic adenosine monophosphate phosphodiesterase CpdA</fullName>
        <ecNumber evidence="7">3.1.4.17</ecNumber>
    </submittedName>
</protein>
<dbReference type="AlphaFoldDB" id="A0A0P1FWS6"/>
<proteinExistence type="inferred from homology"/>
<accession>A0A0P1FWS6</accession>
<evidence type="ECO:0000256" key="4">
    <source>
        <dbReference type="ARBA" id="ARBA00025742"/>
    </source>
</evidence>
<sequence length="267" mass="29039">MSKILVMTDLHLVVPPETIIDLSPAERLAEGLAHAAKMHPDADHLVLTGDLTNEGTPAQYAVLQPLLADLPWPATMLMGNHDLREPFRASFPDAPVTEDGFVQAVIDLPDVRLITLDTLDTEAEVLHSGVLCPARLNWLKAALEGAEGKPCLVFLHHPPFDTGFNGMDGIGLTNAPELLALTAEYNVRHLFAGHIHRTITATVAGQSMTVFKSTCHQMPMLLGQEGFGHSVPEPGAYGIILTRGEDVIVHTEDFTLPEMENKDFEAH</sequence>
<dbReference type="EMBL" id="CYSB01000040">
    <property type="protein sequence ID" value="CUH69707.1"/>
    <property type="molecule type" value="Genomic_DNA"/>
</dbReference>
<dbReference type="InterPro" id="IPR050884">
    <property type="entry name" value="CNP_phosphodiesterase-III"/>
</dbReference>
<evidence type="ECO:0000313" key="6">
    <source>
        <dbReference type="EMBL" id="CUH69707.1"/>
    </source>
</evidence>
<evidence type="ECO:0000256" key="3">
    <source>
        <dbReference type="ARBA" id="ARBA00023004"/>
    </source>
</evidence>
<evidence type="ECO:0000256" key="2">
    <source>
        <dbReference type="ARBA" id="ARBA00022801"/>
    </source>
</evidence>
<dbReference type="PANTHER" id="PTHR42988">
    <property type="entry name" value="PHOSPHOHYDROLASE"/>
    <property type="match status" value="1"/>
</dbReference>
<dbReference type="InterPro" id="IPR029052">
    <property type="entry name" value="Metallo-depent_PP-like"/>
</dbReference>
<dbReference type="InterPro" id="IPR026575">
    <property type="entry name" value="GpdQ/CpdA-like"/>
</dbReference>
<dbReference type="CDD" id="cd07402">
    <property type="entry name" value="MPP_GpdQ"/>
    <property type="match status" value="1"/>
</dbReference>
<dbReference type="GO" id="GO:0046872">
    <property type="term" value="F:metal ion binding"/>
    <property type="evidence" value="ECO:0007669"/>
    <property type="project" value="UniProtKB-KW"/>
</dbReference>
<dbReference type="GO" id="GO:0004114">
    <property type="term" value="F:3',5'-cyclic-nucleotide phosphodiesterase activity"/>
    <property type="evidence" value="ECO:0007669"/>
    <property type="project" value="UniProtKB-EC"/>
</dbReference>
<gene>
    <name evidence="7" type="primary">cpdA</name>
    <name evidence="6" type="ORF">TL5118_03677</name>
    <name evidence="7" type="ORF">TL5120_02917</name>
</gene>
<keyword evidence="1" id="KW-0479">Metal-binding</keyword>
<dbReference type="PANTHER" id="PTHR42988:SF2">
    <property type="entry name" value="CYCLIC NUCLEOTIDE PHOSPHODIESTERASE CBUA0032-RELATED"/>
    <property type="match status" value="1"/>
</dbReference>
<evidence type="ECO:0000259" key="5">
    <source>
        <dbReference type="Pfam" id="PF00149"/>
    </source>
</evidence>
<dbReference type="OrthoDB" id="651281at2"/>
<keyword evidence="8" id="KW-1185">Reference proteome</keyword>
<evidence type="ECO:0000313" key="8">
    <source>
        <dbReference type="Proteomes" id="UP000051086"/>
    </source>
</evidence>
<name>A0A0P1FWS6_9RHOB</name>
<keyword evidence="3" id="KW-0408">Iron</keyword>
<reference evidence="7 9" key="1">
    <citation type="submission" date="2015-09" db="EMBL/GenBank/DDBJ databases">
        <authorList>
            <consortium name="Swine Surveillance"/>
        </authorList>
    </citation>
    <scope>NUCLEOTIDE SEQUENCE [LARGE SCALE GENOMIC DNA]</scope>
    <source>
        <strain evidence="7 9">5120</strain>
    </source>
</reference>
<evidence type="ECO:0000313" key="7">
    <source>
        <dbReference type="EMBL" id="CUH73110.1"/>
    </source>
</evidence>
<dbReference type="EMBL" id="CYSC01000035">
    <property type="protein sequence ID" value="CUH73110.1"/>
    <property type="molecule type" value="Genomic_DNA"/>
</dbReference>
<dbReference type="Pfam" id="PF00149">
    <property type="entry name" value="Metallophos"/>
    <property type="match status" value="1"/>
</dbReference>
<organism evidence="7 9">
    <name type="scientific">Thalassovita autumnalis</name>
    <dbReference type="NCBI Taxonomy" id="2072972"/>
    <lineage>
        <taxon>Bacteria</taxon>
        <taxon>Pseudomonadati</taxon>
        <taxon>Pseudomonadota</taxon>
        <taxon>Alphaproteobacteria</taxon>
        <taxon>Rhodobacterales</taxon>
        <taxon>Roseobacteraceae</taxon>
        <taxon>Thalassovita</taxon>
    </lineage>
</organism>
<feature type="domain" description="Calcineurin-like phosphoesterase" evidence="5">
    <location>
        <begin position="3"/>
        <end position="197"/>
    </location>
</feature>
<comment type="similarity">
    <text evidence="4">Belongs to the cyclic nucleotide phosphodiesterase class-III family.</text>
</comment>
<evidence type="ECO:0000313" key="9">
    <source>
        <dbReference type="Proteomes" id="UP000051887"/>
    </source>
</evidence>
<dbReference type="EC" id="3.1.4.17" evidence="7"/>
<dbReference type="InterPro" id="IPR004843">
    <property type="entry name" value="Calcineurin-like_PHP"/>
</dbReference>
<evidence type="ECO:0000256" key="1">
    <source>
        <dbReference type="ARBA" id="ARBA00022723"/>
    </source>
</evidence>
<dbReference type="Proteomes" id="UP000051086">
    <property type="component" value="Unassembled WGS sequence"/>
</dbReference>
<keyword evidence="2 7" id="KW-0378">Hydrolase</keyword>
<dbReference type="SUPFAM" id="SSF56300">
    <property type="entry name" value="Metallo-dependent phosphatases"/>
    <property type="match status" value="1"/>
</dbReference>